<dbReference type="EMBL" id="MLFN01000001">
    <property type="protein sequence ID" value="ORM55939.1"/>
    <property type="molecule type" value="Genomic_DNA"/>
</dbReference>
<name>A0A1X1C2R4_9GAMM</name>
<sequence>MEWIKSKDKLPDDSRYVLGFSGPSKRPFVVWHDGQQWVGLSNYTPQVSFWCEIPELPDE</sequence>
<accession>A0A1X1C2R4</accession>
<dbReference type="Proteomes" id="UP000193933">
    <property type="component" value="Unassembled WGS sequence"/>
</dbReference>
<proteinExistence type="predicted"/>
<gene>
    <name evidence="1" type="ORF">HA41_00465</name>
</gene>
<dbReference type="AlphaFoldDB" id="A0A1X1C2R4"/>
<organism evidence="1 2">
    <name type="scientific">Pantoea conspicua</name>
    <dbReference type="NCBI Taxonomy" id="472705"/>
    <lineage>
        <taxon>Bacteria</taxon>
        <taxon>Pseudomonadati</taxon>
        <taxon>Pseudomonadota</taxon>
        <taxon>Gammaproteobacteria</taxon>
        <taxon>Enterobacterales</taxon>
        <taxon>Erwiniaceae</taxon>
        <taxon>Pantoea</taxon>
    </lineage>
</organism>
<dbReference type="RefSeq" id="WP_094119091.1">
    <property type="nucleotide sequence ID" value="NZ_MLFN01000001.1"/>
</dbReference>
<comment type="caution">
    <text evidence="1">The sequence shown here is derived from an EMBL/GenBank/DDBJ whole genome shotgun (WGS) entry which is preliminary data.</text>
</comment>
<evidence type="ECO:0000313" key="1">
    <source>
        <dbReference type="EMBL" id="ORM55939.1"/>
    </source>
</evidence>
<evidence type="ECO:0000313" key="2">
    <source>
        <dbReference type="Proteomes" id="UP000193933"/>
    </source>
</evidence>
<keyword evidence="2" id="KW-1185">Reference proteome</keyword>
<reference evidence="1 2" key="1">
    <citation type="journal article" date="2017" name="Antonie Van Leeuwenhoek">
        <title>Phylogenomic resolution of the bacterial genus Pantoea and its relationship with Erwinia and Tatumella.</title>
        <authorList>
            <person name="Palmer M."/>
            <person name="Steenkamp E.T."/>
            <person name="Coetzee M.P."/>
            <person name="Chan W.Y."/>
            <person name="van Zyl E."/>
            <person name="De Maayer P."/>
            <person name="Coutinho T.A."/>
            <person name="Blom J."/>
            <person name="Smits T.H."/>
            <person name="Duffy B."/>
            <person name="Venter S.N."/>
        </authorList>
    </citation>
    <scope>NUCLEOTIDE SEQUENCE [LARGE SCALE GENOMIC DNA]</scope>
    <source>
        <strain evidence="1 2">LMG 24534</strain>
    </source>
</reference>
<protein>
    <submittedName>
        <fullName evidence="1">Uncharacterized protein</fullName>
    </submittedName>
</protein>